<name>A0A9P0M5L4_ACAOB</name>
<dbReference type="Proteomes" id="UP001152888">
    <property type="component" value="Unassembled WGS sequence"/>
</dbReference>
<protein>
    <submittedName>
        <fullName evidence="1">Uncharacterized protein</fullName>
    </submittedName>
</protein>
<comment type="caution">
    <text evidence="1">The sequence shown here is derived from an EMBL/GenBank/DDBJ whole genome shotgun (WGS) entry which is preliminary data.</text>
</comment>
<keyword evidence="2" id="KW-1185">Reference proteome</keyword>
<dbReference type="OrthoDB" id="5956770at2759"/>
<evidence type="ECO:0000313" key="1">
    <source>
        <dbReference type="EMBL" id="CAH2005402.1"/>
    </source>
</evidence>
<gene>
    <name evidence="1" type="ORF">ACAOBT_LOCUS28519</name>
</gene>
<accession>A0A9P0M5L4</accession>
<sequence length="109" mass="12161">MPTVNGEGDRPKWNSLKIFPPRTHVVAVIVLWGLVVGCQAQDLTCCSLATGSCRSTCENMRAAFLKVLRRRLGRRSALKFKGIQLGSVRGHLVYGWHGMYQRKRGSCTD</sequence>
<dbReference type="AlphaFoldDB" id="A0A9P0M5L4"/>
<organism evidence="1 2">
    <name type="scientific">Acanthoscelides obtectus</name>
    <name type="common">Bean weevil</name>
    <name type="synonym">Bruchus obtectus</name>
    <dbReference type="NCBI Taxonomy" id="200917"/>
    <lineage>
        <taxon>Eukaryota</taxon>
        <taxon>Metazoa</taxon>
        <taxon>Ecdysozoa</taxon>
        <taxon>Arthropoda</taxon>
        <taxon>Hexapoda</taxon>
        <taxon>Insecta</taxon>
        <taxon>Pterygota</taxon>
        <taxon>Neoptera</taxon>
        <taxon>Endopterygota</taxon>
        <taxon>Coleoptera</taxon>
        <taxon>Polyphaga</taxon>
        <taxon>Cucujiformia</taxon>
        <taxon>Chrysomeloidea</taxon>
        <taxon>Chrysomelidae</taxon>
        <taxon>Bruchinae</taxon>
        <taxon>Bruchini</taxon>
        <taxon>Acanthoscelides</taxon>
    </lineage>
</organism>
<reference evidence="1" key="1">
    <citation type="submission" date="2022-03" db="EMBL/GenBank/DDBJ databases">
        <authorList>
            <person name="Sayadi A."/>
        </authorList>
    </citation>
    <scope>NUCLEOTIDE SEQUENCE</scope>
</reference>
<proteinExistence type="predicted"/>
<evidence type="ECO:0000313" key="2">
    <source>
        <dbReference type="Proteomes" id="UP001152888"/>
    </source>
</evidence>
<dbReference type="EMBL" id="CAKOFQ010007637">
    <property type="protein sequence ID" value="CAH2005402.1"/>
    <property type="molecule type" value="Genomic_DNA"/>
</dbReference>